<keyword evidence="6" id="KW-0472">Membrane</keyword>
<dbReference type="CDD" id="cd09110">
    <property type="entry name" value="PLDc_CLS_1"/>
    <property type="match status" value="1"/>
</dbReference>
<evidence type="ECO:0000256" key="1">
    <source>
        <dbReference type="ARBA" id="ARBA00003145"/>
    </source>
</evidence>
<keyword evidence="9" id="KW-1185">Reference proteome</keyword>
<comment type="caution">
    <text evidence="8">The sequence shown here is derived from an EMBL/GenBank/DDBJ whole genome shotgun (WGS) entry which is preliminary data.</text>
</comment>
<evidence type="ECO:0000256" key="2">
    <source>
        <dbReference type="ARBA" id="ARBA00004613"/>
    </source>
</evidence>
<dbReference type="Pfam" id="PF13091">
    <property type="entry name" value="PLDc_2"/>
    <property type="match status" value="2"/>
</dbReference>
<dbReference type="InterPro" id="IPR001736">
    <property type="entry name" value="PLipase_D/transphosphatidylase"/>
</dbReference>
<dbReference type="OrthoDB" id="9762009at2"/>
<dbReference type="AlphaFoldDB" id="A0A512DM09"/>
<dbReference type="PANTHER" id="PTHR21248">
    <property type="entry name" value="CARDIOLIPIN SYNTHASE"/>
    <property type="match status" value="1"/>
</dbReference>
<gene>
    <name evidence="8" type="ORF">SAE02_16550</name>
</gene>
<feature type="transmembrane region" description="Helical" evidence="6">
    <location>
        <begin position="437"/>
        <end position="457"/>
    </location>
</feature>
<dbReference type="CDD" id="cd09159">
    <property type="entry name" value="PLDc_ybhO_like_2"/>
    <property type="match status" value="1"/>
</dbReference>
<dbReference type="Proteomes" id="UP000321523">
    <property type="component" value="Unassembled WGS sequence"/>
</dbReference>
<evidence type="ECO:0000256" key="6">
    <source>
        <dbReference type="SAM" id="Phobius"/>
    </source>
</evidence>
<dbReference type="SMART" id="SM00155">
    <property type="entry name" value="PLDc"/>
    <property type="match status" value="2"/>
</dbReference>
<feature type="domain" description="PLD phosphodiesterase" evidence="7">
    <location>
        <begin position="319"/>
        <end position="346"/>
    </location>
</feature>
<evidence type="ECO:0000256" key="3">
    <source>
        <dbReference type="ARBA" id="ARBA00018392"/>
    </source>
</evidence>
<dbReference type="Gene3D" id="3.30.870.10">
    <property type="entry name" value="Endonuclease Chain A"/>
    <property type="match status" value="2"/>
</dbReference>
<dbReference type="InterPro" id="IPR025202">
    <property type="entry name" value="PLD-like_dom"/>
</dbReference>
<accession>A0A512DM09</accession>
<comment type="function">
    <text evidence="1">Could be a virulence factor.</text>
</comment>
<feature type="transmembrane region" description="Helical" evidence="6">
    <location>
        <begin position="463"/>
        <end position="481"/>
    </location>
</feature>
<dbReference type="PROSITE" id="PS50035">
    <property type="entry name" value="PLD"/>
    <property type="match status" value="1"/>
</dbReference>
<evidence type="ECO:0000256" key="4">
    <source>
        <dbReference type="ARBA" id="ARBA00022525"/>
    </source>
</evidence>
<dbReference type="GO" id="GO:0032049">
    <property type="term" value="P:cardiolipin biosynthetic process"/>
    <property type="evidence" value="ECO:0007669"/>
    <property type="project" value="UniProtKB-ARBA"/>
</dbReference>
<evidence type="ECO:0000313" key="9">
    <source>
        <dbReference type="Proteomes" id="UP000321523"/>
    </source>
</evidence>
<organism evidence="8 9">
    <name type="scientific">Skermanella aerolata</name>
    <dbReference type="NCBI Taxonomy" id="393310"/>
    <lineage>
        <taxon>Bacteria</taxon>
        <taxon>Pseudomonadati</taxon>
        <taxon>Pseudomonadota</taxon>
        <taxon>Alphaproteobacteria</taxon>
        <taxon>Rhodospirillales</taxon>
        <taxon>Azospirillaceae</taxon>
        <taxon>Skermanella</taxon>
    </lineage>
</organism>
<keyword evidence="6" id="KW-1133">Transmembrane helix</keyword>
<dbReference type="EMBL" id="BJYZ01000006">
    <property type="protein sequence ID" value="GEO37507.1"/>
    <property type="molecule type" value="Genomic_DNA"/>
</dbReference>
<dbReference type="GO" id="GO:0030572">
    <property type="term" value="F:phosphatidyltransferase activity"/>
    <property type="evidence" value="ECO:0007669"/>
    <property type="project" value="UniProtKB-ARBA"/>
</dbReference>
<keyword evidence="4" id="KW-0964">Secreted</keyword>
<name>A0A512DM09_9PROT</name>
<dbReference type="GO" id="GO:0005576">
    <property type="term" value="C:extracellular region"/>
    <property type="evidence" value="ECO:0007669"/>
    <property type="project" value="UniProtKB-SubCell"/>
</dbReference>
<evidence type="ECO:0000256" key="5">
    <source>
        <dbReference type="ARBA" id="ARBA00029594"/>
    </source>
</evidence>
<dbReference type="RefSeq" id="WP_084720573.1">
    <property type="nucleotide sequence ID" value="NZ_BJYZ01000006.1"/>
</dbReference>
<protein>
    <recommendedName>
        <fullName evidence="3">Phospholipase D</fullName>
    </recommendedName>
    <alternativeName>
        <fullName evidence="5">Choline phosphatase</fullName>
    </alternativeName>
</protein>
<comment type="subcellular location">
    <subcellularLocation>
        <location evidence="2">Secreted</location>
    </subcellularLocation>
</comment>
<dbReference type="SUPFAM" id="SSF56024">
    <property type="entry name" value="Phospholipase D/nuclease"/>
    <property type="match status" value="2"/>
</dbReference>
<proteinExistence type="predicted"/>
<dbReference type="PANTHER" id="PTHR21248:SF22">
    <property type="entry name" value="PHOSPHOLIPASE D"/>
    <property type="match status" value="1"/>
</dbReference>
<keyword evidence="6" id="KW-0812">Transmembrane</keyword>
<reference evidence="8 9" key="1">
    <citation type="submission" date="2019-07" db="EMBL/GenBank/DDBJ databases">
        <title>Whole genome shotgun sequence of Skermanella aerolata NBRC 106429.</title>
        <authorList>
            <person name="Hosoyama A."/>
            <person name="Uohara A."/>
            <person name="Ohji S."/>
            <person name="Ichikawa N."/>
        </authorList>
    </citation>
    <scope>NUCLEOTIDE SEQUENCE [LARGE SCALE GENOMIC DNA]</scope>
    <source>
        <strain evidence="8 9">NBRC 106429</strain>
    </source>
</reference>
<evidence type="ECO:0000313" key="8">
    <source>
        <dbReference type="EMBL" id="GEO37507.1"/>
    </source>
</evidence>
<sequence length="489" mass="53037">MKPAPTLTRTNVLHAATRKERSLDQMLASQALSRVTGASAVPGNSLTLLKNGAENYPAWLEAIQSAESSVQFENYIIYNDATGRTFVDLLAERARAGVRIHFLYDWLGCFRKTSRQMLRTLAQAGVQIRCFNPPGFESPLGWLSRNHRKTLMVDGRIGFVSGLCIGDAWMGDPTGKRKPWRDTGVMIEGPVLNDLESAFRHSWNAAGPALERLEAPIPRHTRPTTGDVSIRLIEGQPSEMGVYRLDLLIAAGVQDRLWLTDAYFVGTTAYIQALGEAARDGVDVRLLVPGISDIPITQALSRASYRPLLEAGVRIFEWNGPMLHAKTAVADGHWARVGSTNLNIASWIGNWELDVAIEDSSFAEAMESMYLEDLNQSTEVVLDVKHRPQSVTVTPRSPGARRQKKQSTARMAAGGLGIGNTVGAALTNRRAVGRAEAGVLAGAGAILLTLAILAAFFPRLIAVPITLLALLVGGGLLVRAWKLRHPGGA</sequence>
<evidence type="ECO:0000259" key="7">
    <source>
        <dbReference type="PROSITE" id="PS50035"/>
    </source>
</evidence>